<protein>
    <recommendedName>
        <fullName evidence="1">N-acetyltransferase domain-containing protein</fullName>
    </recommendedName>
</protein>
<dbReference type="Proteomes" id="UP000248706">
    <property type="component" value="Unassembled WGS sequence"/>
</dbReference>
<dbReference type="RefSeq" id="WP_189361268.1">
    <property type="nucleotide sequence ID" value="NZ_MCIF01000002.1"/>
</dbReference>
<keyword evidence="3" id="KW-1185">Reference proteome</keyword>
<dbReference type="CDD" id="cd04301">
    <property type="entry name" value="NAT_SF"/>
    <property type="match status" value="1"/>
</dbReference>
<sequence>MRVREARPGDLEQLRDLQQQAQRVDGCLFSQAAWEDWLTRSDLGEPGPPLFVLLDDDDELNTWGQGGTLEGVEGEIIGYTLLHLIRDREGYHLRCEGTVHPAHRRRGGGRALLICALNRARLWGTELEDEGQQQGQPLWFEVLLPRRDPASERLAARCELEAVADVTCAGQRAADDGFRLYRRPLL</sequence>
<evidence type="ECO:0000259" key="1">
    <source>
        <dbReference type="PROSITE" id="PS51186"/>
    </source>
</evidence>
<dbReference type="InterPro" id="IPR000182">
    <property type="entry name" value="GNAT_dom"/>
</dbReference>
<accession>A0A328VA21</accession>
<dbReference type="AlphaFoldDB" id="A0A328VA21"/>
<reference evidence="2 3" key="1">
    <citation type="submission" date="2016-08" db="EMBL/GenBank/DDBJ databases">
        <title>Analysis of Carbohydrate Active Enzymes in Thermogemmatispora T81 Reveals Carbohydrate Degradation Ability.</title>
        <authorList>
            <person name="Tomazini A."/>
            <person name="Lal S."/>
            <person name="Stott M."/>
            <person name="Henrissat B."/>
            <person name="Polikarpov I."/>
            <person name="Sparling R."/>
            <person name="Levin D.B."/>
        </authorList>
    </citation>
    <scope>NUCLEOTIDE SEQUENCE [LARGE SCALE GENOMIC DNA]</scope>
    <source>
        <strain evidence="2 3">T81</strain>
    </source>
</reference>
<dbReference type="Pfam" id="PF00583">
    <property type="entry name" value="Acetyltransf_1"/>
    <property type="match status" value="1"/>
</dbReference>
<dbReference type="EMBL" id="MCIF01000002">
    <property type="protein sequence ID" value="RAQ94516.1"/>
    <property type="molecule type" value="Genomic_DNA"/>
</dbReference>
<evidence type="ECO:0000313" key="2">
    <source>
        <dbReference type="EMBL" id="RAQ94516.1"/>
    </source>
</evidence>
<proteinExistence type="predicted"/>
<organism evidence="2 3">
    <name type="scientific">Thermogemmatispora tikiterensis</name>
    <dbReference type="NCBI Taxonomy" id="1825093"/>
    <lineage>
        <taxon>Bacteria</taxon>
        <taxon>Bacillati</taxon>
        <taxon>Chloroflexota</taxon>
        <taxon>Ktedonobacteria</taxon>
        <taxon>Thermogemmatisporales</taxon>
        <taxon>Thermogemmatisporaceae</taxon>
        <taxon>Thermogemmatispora</taxon>
    </lineage>
</organism>
<gene>
    <name evidence="2" type="ORF">A4R35_03155</name>
</gene>
<name>A0A328VA21_9CHLR</name>
<dbReference type="SUPFAM" id="SSF55729">
    <property type="entry name" value="Acyl-CoA N-acyltransferases (Nat)"/>
    <property type="match status" value="1"/>
</dbReference>
<evidence type="ECO:0000313" key="3">
    <source>
        <dbReference type="Proteomes" id="UP000248706"/>
    </source>
</evidence>
<dbReference type="GO" id="GO:0016747">
    <property type="term" value="F:acyltransferase activity, transferring groups other than amino-acyl groups"/>
    <property type="evidence" value="ECO:0007669"/>
    <property type="project" value="InterPro"/>
</dbReference>
<comment type="caution">
    <text evidence="2">The sequence shown here is derived from an EMBL/GenBank/DDBJ whole genome shotgun (WGS) entry which is preliminary data.</text>
</comment>
<dbReference type="Gene3D" id="3.40.630.30">
    <property type="match status" value="1"/>
</dbReference>
<dbReference type="InterPro" id="IPR016181">
    <property type="entry name" value="Acyl_CoA_acyltransferase"/>
</dbReference>
<feature type="domain" description="N-acetyltransferase" evidence="1">
    <location>
        <begin position="1"/>
        <end position="186"/>
    </location>
</feature>
<dbReference type="PROSITE" id="PS51186">
    <property type="entry name" value="GNAT"/>
    <property type="match status" value="1"/>
</dbReference>